<evidence type="ECO:0000256" key="1">
    <source>
        <dbReference type="ARBA" id="ARBA00004651"/>
    </source>
</evidence>
<keyword evidence="4 6" id="KW-1133">Transmembrane helix</keyword>
<proteinExistence type="predicted"/>
<keyword evidence="2" id="KW-1003">Cell membrane</keyword>
<sequence>MQLIDNIKAAAQRNVTSRPWLDHLVRAAERYQTQRGNHYAAGITYFTVLSLFPLLMIAFAAAGFVLAGNAELLREIQSSVVDNIPGEMGDQINDLIDRAIESRTTVGVLGLLTGLYSGLSWMTNLRAALTEQWEQPVQDGNWLRTKISDLGALVGLGLAFAVSLGLSAVASSGLGRQLLGSVGLDEMPGARWVLWLLSTLLALLASWAVFVWIIARLPREPVTFTSAVKAAALAAVAFEIFKVVASIYLRSVLDSPAGAAFGSILGIMVFAYVVYRIILFATAWAATAQENEQPEPVPVPGPALIQPRMQASPVGGPVASLASFGAGVLAAVALTGLRRRKR</sequence>
<reference evidence="7 8" key="1">
    <citation type="journal article" date="2016" name="Antonie Van Leeuwenhoek">
        <title>Nocardia donostiensis sp. nov., isolated from human respiratory specimens.</title>
        <authorList>
            <person name="Ercibengoa M."/>
            <person name="Bell M."/>
            <person name="Marimon J.M."/>
            <person name="Humrighouse B."/>
            <person name="Klenk H.P."/>
            <person name="Potter G."/>
            <person name="Perez-Trallero E."/>
        </authorList>
    </citation>
    <scope>NUCLEOTIDE SEQUENCE [LARGE SCALE GENOMIC DNA]</scope>
    <source>
        <strain evidence="7 8">X1655</strain>
    </source>
</reference>
<feature type="transmembrane region" description="Helical" evidence="6">
    <location>
        <begin position="227"/>
        <end position="249"/>
    </location>
</feature>
<feature type="transmembrane region" description="Helical" evidence="6">
    <location>
        <begin position="318"/>
        <end position="337"/>
    </location>
</feature>
<dbReference type="PANTHER" id="PTHR30213">
    <property type="entry name" value="INNER MEMBRANE PROTEIN YHJD"/>
    <property type="match status" value="1"/>
</dbReference>
<dbReference type="PANTHER" id="PTHR30213:SF1">
    <property type="entry name" value="INNER MEMBRANE PROTEIN YHJD"/>
    <property type="match status" value="1"/>
</dbReference>
<feature type="transmembrane region" description="Helical" evidence="6">
    <location>
        <begin position="261"/>
        <end position="286"/>
    </location>
</feature>
<feature type="transmembrane region" description="Helical" evidence="6">
    <location>
        <begin position="43"/>
        <end position="67"/>
    </location>
</feature>
<evidence type="ECO:0000256" key="3">
    <source>
        <dbReference type="ARBA" id="ARBA00022692"/>
    </source>
</evidence>
<dbReference type="STRING" id="1538463.B0T36_13770"/>
<evidence type="ECO:0000256" key="4">
    <source>
        <dbReference type="ARBA" id="ARBA00022989"/>
    </source>
</evidence>
<feature type="transmembrane region" description="Helical" evidence="6">
    <location>
        <begin position="150"/>
        <end position="171"/>
    </location>
</feature>
<dbReference type="GO" id="GO:0005886">
    <property type="term" value="C:plasma membrane"/>
    <property type="evidence" value="ECO:0007669"/>
    <property type="project" value="UniProtKB-SubCell"/>
</dbReference>
<dbReference type="AlphaFoldDB" id="A0A1W0B8F1"/>
<dbReference type="InterPro" id="IPR017039">
    <property type="entry name" value="Virul_fac_BrkB"/>
</dbReference>
<name>A0A1W0B8F1_9NOCA</name>
<evidence type="ECO:0000313" key="7">
    <source>
        <dbReference type="EMBL" id="ONM45973.1"/>
    </source>
</evidence>
<keyword evidence="5 6" id="KW-0472">Membrane</keyword>
<comment type="caution">
    <text evidence="7">The sequence shown here is derived from an EMBL/GenBank/DDBJ whole genome shotgun (WGS) entry which is preliminary data.</text>
</comment>
<dbReference type="NCBIfam" id="TIGR00766">
    <property type="entry name" value="inner membrane protein YhjD"/>
    <property type="match status" value="1"/>
</dbReference>
<protein>
    <submittedName>
        <fullName evidence="7">Inner membrane protein YhjD</fullName>
    </submittedName>
</protein>
<dbReference type="Pfam" id="PF03631">
    <property type="entry name" value="Virul_fac_BrkB"/>
    <property type="match status" value="1"/>
</dbReference>
<dbReference type="RefSeq" id="WP_077121911.1">
    <property type="nucleotide sequence ID" value="NZ_LOKT01000008.1"/>
</dbReference>
<keyword evidence="8" id="KW-1185">Reference proteome</keyword>
<dbReference type="OrthoDB" id="4127374at2"/>
<evidence type="ECO:0000256" key="5">
    <source>
        <dbReference type="ARBA" id="ARBA00023136"/>
    </source>
</evidence>
<evidence type="ECO:0000313" key="8">
    <source>
        <dbReference type="Proteomes" id="UP000188836"/>
    </source>
</evidence>
<dbReference type="EMBL" id="MUMY01000041">
    <property type="protein sequence ID" value="ONM45973.1"/>
    <property type="molecule type" value="Genomic_DNA"/>
</dbReference>
<feature type="transmembrane region" description="Helical" evidence="6">
    <location>
        <begin position="192"/>
        <end position="215"/>
    </location>
</feature>
<keyword evidence="3 6" id="KW-0812">Transmembrane</keyword>
<evidence type="ECO:0000256" key="6">
    <source>
        <dbReference type="SAM" id="Phobius"/>
    </source>
</evidence>
<comment type="subcellular location">
    <subcellularLocation>
        <location evidence="1">Cell membrane</location>
        <topology evidence="1">Multi-pass membrane protein</topology>
    </subcellularLocation>
</comment>
<organism evidence="7 8">
    <name type="scientific">Nocardia donostiensis</name>
    <dbReference type="NCBI Taxonomy" id="1538463"/>
    <lineage>
        <taxon>Bacteria</taxon>
        <taxon>Bacillati</taxon>
        <taxon>Actinomycetota</taxon>
        <taxon>Actinomycetes</taxon>
        <taxon>Mycobacteriales</taxon>
        <taxon>Nocardiaceae</taxon>
        <taxon>Nocardia</taxon>
    </lineage>
</organism>
<dbReference type="InterPro" id="IPR005274">
    <property type="entry name" value="IM_pro_YhjD"/>
</dbReference>
<evidence type="ECO:0000256" key="2">
    <source>
        <dbReference type="ARBA" id="ARBA00022475"/>
    </source>
</evidence>
<gene>
    <name evidence="7" type="ORF">B0T46_25570</name>
</gene>
<dbReference type="Proteomes" id="UP000188836">
    <property type="component" value="Unassembled WGS sequence"/>
</dbReference>
<accession>A0A1W0B8F1</accession>